<evidence type="ECO:0000256" key="3">
    <source>
        <dbReference type="ARBA" id="ARBA00022840"/>
    </source>
</evidence>
<dbReference type="GO" id="GO:0005524">
    <property type="term" value="F:ATP binding"/>
    <property type="evidence" value="ECO:0007669"/>
    <property type="project" value="UniProtKB-KW"/>
</dbReference>
<protein>
    <recommendedName>
        <fullName evidence="4">Dephospho-CoA kinase domain-containing protein</fullName>
    </recommendedName>
</protein>
<reference evidence="6" key="2">
    <citation type="journal article" date="2023" name="BMC Genomics">
        <title>Pest status, molecular evolution, and epigenetic factors derived from the genome assembly of Frankliniella fusca, a thysanopteran phytovirus vector.</title>
        <authorList>
            <person name="Catto M.A."/>
            <person name="Labadie P.E."/>
            <person name="Jacobson A.L."/>
            <person name="Kennedy G.G."/>
            <person name="Srinivasan R."/>
            <person name="Hunt B.G."/>
        </authorList>
    </citation>
    <scope>NUCLEOTIDE SEQUENCE</scope>
    <source>
        <strain evidence="6">PL_HMW_Pooled</strain>
    </source>
</reference>
<keyword evidence="2" id="KW-0547">Nucleotide-binding</keyword>
<dbReference type="Proteomes" id="UP001219518">
    <property type="component" value="Unassembled WGS sequence"/>
</dbReference>
<dbReference type="EMBL" id="JAHWGI010000960">
    <property type="protein sequence ID" value="KAK3918622.1"/>
    <property type="molecule type" value="Genomic_DNA"/>
</dbReference>
<keyword evidence="6" id="KW-0808">Transferase</keyword>
<dbReference type="Pfam" id="PF01121">
    <property type="entry name" value="CoaE"/>
    <property type="match status" value="1"/>
</dbReference>
<keyword evidence="7" id="KW-1185">Reference proteome</keyword>
<proteinExistence type="inferred from homology"/>
<dbReference type="HAMAP" id="MF_00376">
    <property type="entry name" value="Dephospho_CoA_kinase"/>
    <property type="match status" value="1"/>
</dbReference>
<dbReference type="SUPFAM" id="SSF52540">
    <property type="entry name" value="P-loop containing nucleoside triphosphate hydrolases"/>
    <property type="match status" value="1"/>
</dbReference>
<evidence type="ECO:0000256" key="1">
    <source>
        <dbReference type="ARBA" id="ARBA00009018"/>
    </source>
</evidence>
<dbReference type="AlphaFoldDB" id="A0AAE1LHU7"/>
<keyword evidence="5" id="KW-0472">Membrane</keyword>
<dbReference type="PANTHER" id="PTHR10695:SF46">
    <property type="entry name" value="BIFUNCTIONAL COENZYME A SYNTHASE-RELATED"/>
    <property type="match status" value="1"/>
</dbReference>
<dbReference type="PROSITE" id="PS51219">
    <property type="entry name" value="DPCK"/>
    <property type="match status" value="1"/>
</dbReference>
<dbReference type="GO" id="GO:0004140">
    <property type="term" value="F:dephospho-CoA kinase activity"/>
    <property type="evidence" value="ECO:0007669"/>
    <property type="project" value="InterPro"/>
</dbReference>
<evidence type="ECO:0000256" key="5">
    <source>
        <dbReference type="SAM" id="Phobius"/>
    </source>
</evidence>
<dbReference type="GO" id="GO:0015937">
    <property type="term" value="P:coenzyme A biosynthetic process"/>
    <property type="evidence" value="ECO:0007669"/>
    <property type="project" value="InterPro"/>
</dbReference>
<organism evidence="6 7">
    <name type="scientific">Frankliniella fusca</name>
    <dbReference type="NCBI Taxonomy" id="407009"/>
    <lineage>
        <taxon>Eukaryota</taxon>
        <taxon>Metazoa</taxon>
        <taxon>Ecdysozoa</taxon>
        <taxon>Arthropoda</taxon>
        <taxon>Hexapoda</taxon>
        <taxon>Insecta</taxon>
        <taxon>Pterygota</taxon>
        <taxon>Neoptera</taxon>
        <taxon>Paraneoptera</taxon>
        <taxon>Thysanoptera</taxon>
        <taxon>Terebrantia</taxon>
        <taxon>Thripoidea</taxon>
        <taxon>Thripidae</taxon>
        <taxon>Frankliniella</taxon>
    </lineage>
</organism>
<dbReference type="NCBIfam" id="TIGR00152">
    <property type="entry name" value="dephospho-CoA kinase"/>
    <property type="match status" value="1"/>
</dbReference>
<dbReference type="PANTHER" id="PTHR10695">
    <property type="entry name" value="DEPHOSPHO-COA KINASE-RELATED"/>
    <property type="match status" value="1"/>
</dbReference>
<evidence type="ECO:0000313" key="7">
    <source>
        <dbReference type="Proteomes" id="UP001219518"/>
    </source>
</evidence>
<keyword evidence="3" id="KW-0067">ATP-binding</keyword>
<reference evidence="6" key="1">
    <citation type="submission" date="2021-07" db="EMBL/GenBank/DDBJ databases">
        <authorList>
            <person name="Catto M.A."/>
            <person name="Jacobson A."/>
            <person name="Kennedy G."/>
            <person name="Labadie P."/>
            <person name="Hunt B.G."/>
            <person name="Srinivasan R."/>
        </authorList>
    </citation>
    <scope>NUCLEOTIDE SEQUENCE</scope>
    <source>
        <strain evidence="6">PL_HMW_Pooled</strain>
        <tissue evidence="6">Head</tissue>
    </source>
</reference>
<comment type="caution">
    <text evidence="6">The sequence shown here is derived from an EMBL/GenBank/DDBJ whole genome shotgun (WGS) entry which is preliminary data.</text>
</comment>
<dbReference type="FunFam" id="3.40.50.300:FF:000485">
    <property type="entry name" value="Dephospho-CoA kinase CAB5"/>
    <property type="match status" value="1"/>
</dbReference>
<evidence type="ECO:0000256" key="2">
    <source>
        <dbReference type="ARBA" id="ARBA00022741"/>
    </source>
</evidence>
<gene>
    <name evidence="6" type="ORF">KUF71_007869</name>
</gene>
<sequence>MFIVGLTGGIASGKSTVAAVFRENGIPVVDADAIAREVVEPGTKAWKKIKEVFGDEVLLPTGYLNREKLGEIIFSDINKRKLLNEWTHPEIHRTIMFEALKHFLSGNNYIVLDLPLLFESGVMLQYIHKQLERLMNRNSMSKTLAQQRIAAQMPLEEKCEKANYVIDNTNDLESTRKQAQVIVGILNDSWEHWRIRLYIAVLAIVVFSPFMYWQYMSTSK</sequence>
<dbReference type="InterPro" id="IPR001977">
    <property type="entry name" value="Depp_CoAkinase"/>
</dbReference>
<keyword evidence="5" id="KW-1133">Transmembrane helix</keyword>
<keyword evidence="6" id="KW-0418">Kinase</keyword>
<dbReference type="CDD" id="cd02022">
    <property type="entry name" value="DPCK"/>
    <property type="match status" value="1"/>
</dbReference>
<comment type="similarity">
    <text evidence="1">Belongs to the CoaE family.</text>
</comment>
<name>A0AAE1LHU7_9NEOP</name>
<dbReference type="Gene3D" id="3.40.50.300">
    <property type="entry name" value="P-loop containing nucleotide triphosphate hydrolases"/>
    <property type="match status" value="1"/>
</dbReference>
<dbReference type="GO" id="GO:0005737">
    <property type="term" value="C:cytoplasm"/>
    <property type="evidence" value="ECO:0007669"/>
    <property type="project" value="UniProtKB-ARBA"/>
</dbReference>
<evidence type="ECO:0000256" key="4">
    <source>
        <dbReference type="ARBA" id="ARBA00044157"/>
    </source>
</evidence>
<evidence type="ECO:0000313" key="6">
    <source>
        <dbReference type="EMBL" id="KAK3918622.1"/>
    </source>
</evidence>
<accession>A0AAE1LHU7</accession>
<keyword evidence="5" id="KW-0812">Transmembrane</keyword>
<dbReference type="InterPro" id="IPR027417">
    <property type="entry name" value="P-loop_NTPase"/>
</dbReference>
<feature type="transmembrane region" description="Helical" evidence="5">
    <location>
        <begin position="195"/>
        <end position="215"/>
    </location>
</feature>